<reference evidence="1" key="1">
    <citation type="submission" date="2019-08" db="EMBL/GenBank/DDBJ databases">
        <authorList>
            <person name="Kucharzyk K."/>
            <person name="Murdoch R.W."/>
            <person name="Higgins S."/>
            <person name="Loffler F."/>
        </authorList>
    </citation>
    <scope>NUCLEOTIDE SEQUENCE</scope>
</reference>
<dbReference type="EMBL" id="VSSQ01045989">
    <property type="protein sequence ID" value="MPM99935.1"/>
    <property type="molecule type" value="Genomic_DNA"/>
</dbReference>
<evidence type="ECO:0000313" key="1">
    <source>
        <dbReference type="EMBL" id="MPM99935.1"/>
    </source>
</evidence>
<gene>
    <name evidence="1" type="ORF">SDC9_147130</name>
</gene>
<proteinExistence type="predicted"/>
<protein>
    <submittedName>
        <fullName evidence="1">Uncharacterized protein</fullName>
    </submittedName>
</protein>
<name>A0A645EEU4_9ZZZZ</name>
<organism evidence="1">
    <name type="scientific">bioreactor metagenome</name>
    <dbReference type="NCBI Taxonomy" id="1076179"/>
    <lineage>
        <taxon>unclassified sequences</taxon>
        <taxon>metagenomes</taxon>
        <taxon>ecological metagenomes</taxon>
    </lineage>
</organism>
<sequence length="66" mass="6831">MRLDPQISQISVGHRSVRNPSSAMHADIGIAMRVVVADIEFFGAGGVIVNLSCRPDGHGSSAIGAT</sequence>
<dbReference type="AlphaFoldDB" id="A0A645EEU4"/>
<comment type="caution">
    <text evidence="1">The sequence shown here is derived from an EMBL/GenBank/DDBJ whole genome shotgun (WGS) entry which is preliminary data.</text>
</comment>
<accession>A0A645EEU4</accession>